<organism evidence="4 5">
    <name type="scientific">Cytospora mali</name>
    <name type="common">Apple Valsa canker fungus</name>
    <name type="synonym">Valsa mali</name>
    <dbReference type="NCBI Taxonomy" id="578113"/>
    <lineage>
        <taxon>Eukaryota</taxon>
        <taxon>Fungi</taxon>
        <taxon>Dikarya</taxon>
        <taxon>Ascomycota</taxon>
        <taxon>Pezizomycotina</taxon>
        <taxon>Sordariomycetes</taxon>
        <taxon>Sordariomycetidae</taxon>
        <taxon>Diaporthales</taxon>
        <taxon>Cytosporaceae</taxon>
        <taxon>Cytospora</taxon>
    </lineage>
</organism>
<keyword evidence="2" id="KW-0472">Membrane</keyword>
<gene>
    <name evidence="4" type="ORF">VM1G_09595</name>
</gene>
<evidence type="ECO:0000256" key="2">
    <source>
        <dbReference type="SAM" id="Phobius"/>
    </source>
</evidence>
<dbReference type="OrthoDB" id="5390143at2759"/>
<evidence type="ECO:0000256" key="1">
    <source>
        <dbReference type="SAM" id="MobiDB-lite"/>
    </source>
</evidence>
<feature type="compositionally biased region" description="Polar residues" evidence="1">
    <location>
        <begin position="233"/>
        <end position="252"/>
    </location>
</feature>
<keyword evidence="2" id="KW-0812">Transmembrane</keyword>
<evidence type="ECO:0008006" key="6">
    <source>
        <dbReference type="Google" id="ProtNLM"/>
    </source>
</evidence>
<keyword evidence="2" id="KW-1133">Transmembrane helix</keyword>
<dbReference type="Proteomes" id="UP000078559">
    <property type="component" value="Chromosome 11"/>
</dbReference>
<accession>A0A194WC72</accession>
<feature type="signal peptide" evidence="3">
    <location>
        <begin position="1"/>
        <end position="21"/>
    </location>
</feature>
<reference evidence="4" key="1">
    <citation type="submission" date="2014-12" db="EMBL/GenBank/DDBJ databases">
        <title>Genome Sequence of Valsa Canker Pathogens Uncovers a Specific Adaption of Colonization on Woody Bark.</title>
        <authorList>
            <person name="Yin Z."/>
            <person name="Liu H."/>
            <person name="Gao X."/>
            <person name="Li Z."/>
            <person name="Song N."/>
            <person name="Ke X."/>
            <person name="Dai Q."/>
            <person name="Wu Y."/>
            <person name="Sun Y."/>
            <person name="Xu J.-R."/>
            <person name="Kang Z.K."/>
            <person name="Wang L."/>
            <person name="Huang L."/>
        </authorList>
    </citation>
    <scope>NUCLEOTIDE SEQUENCE [LARGE SCALE GENOMIC DNA]</scope>
    <source>
        <strain evidence="4">03-8</strain>
    </source>
</reference>
<feature type="transmembrane region" description="Helical" evidence="2">
    <location>
        <begin position="200"/>
        <end position="222"/>
    </location>
</feature>
<proteinExistence type="predicted"/>
<keyword evidence="3" id="KW-0732">Signal</keyword>
<protein>
    <recommendedName>
        <fullName evidence="6">Mid2 domain-containing protein</fullName>
    </recommendedName>
</protein>
<evidence type="ECO:0000256" key="3">
    <source>
        <dbReference type="SAM" id="SignalP"/>
    </source>
</evidence>
<sequence>MTLPFTSFLLVLALSSVVTQATLGSQASFTNPHYVTASGHGRFKNNIVWYVGQNQEVAYNLTGFNGVEAYFINIWQQDLSKSSASKGPTLDSGDFSDGRDRHHSFNWTVQLYDYDLSTSNVFYFWFFNSSSPEDPSVARIASSFFNISNEDPPGSSDSLSYSSSTASQFASATTTGVAKASNSSESESSKGGEVSKRKEIIIGVSVGLAGSLAIAFAAFLIWSKQKHSISPHNNAYKNKLNGHTSQRSSSDDTVPDYGRYMGQAINHGFPAELIAEDSHGAAELATDGI</sequence>
<dbReference type="AlphaFoldDB" id="A0A194WC72"/>
<name>A0A194WC72_CYTMA</name>
<keyword evidence="5" id="KW-1185">Reference proteome</keyword>
<dbReference type="EMBL" id="CM003108">
    <property type="protein sequence ID" value="KUI74011.1"/>
    <property type="molecule type" value="Genomic_DNA"/>
</dbReference>
<feature type="region of interest" description="Disordered" evidence="1">
    <location>
        <begin position="233"/>
        <end position="255"/>
    </location>
</feature>
<feature type="chain" id="PRO_5008267312" description="Mid2 domain-containing protein" evidence="3">
    <location>
        <begin position="22"/>
        <end position="289"/>
    </location>
</feature>
<evidence type="ECO:0000313" key="4">
    <source>
        <dbReference type="EMBL" id="KUI74011.1"/>
    </source>
</evidence>
<evidence type="ECO:0000313" key="5">
    <source>
        <dbReference type="Proteomes" id="UP000078559"/>
    </source>
</evidence>